<proteinExistence type="predicted"/>
<feature type="compositionally biased region" description="Basic and acidic residues" evidence="4">
    <location>
        <begin position="732"/>
        <end position="746"/>
    </location>
</feature>
<dbReference type="InterPro" id="IPR036388">
    <property type="entry name" value="WH-like_DNA-bd_sf"/>
</dbReference>
<dbReference type="Gene3D" id="1.10.10.10">
    <property type="entry name" value="Winged helix-like DNA-binding domain superfamily/Winged helix DNA-binding domain"/>
    <property type="match status" value="1"/>
</dbReference>
<evidence type="ECO:0000313" key="7">
    <source>
        <dbReference type="Proteomes" id="UP001501343"/>
    </source>
</evidence>
<comment type="caution">
    <text evidence="6">The sequence shown here is derived from an EMBL/GenBank/DDBJ whole genome shotgun (WGS) entry which is preliminary data.</text>
</comment>
<accession>A0ABP5BDB2</accession>
<dbReference type="SUPFAM" id="SSF46894">
    <property type="entry name" value="C-terminal effector domain of the bipartite response regulators"/>
    <property type="match status" value="1"/>
</dbReference>
<feature type="region of interest" description="Disordered" evidence="4">
    <location>
        <begin position="732"/>
        <end position="755"/>
    </location>
</feature>
<feature type="region of interest" description="Disordered" evidence="4">
    <location>
        <begin position="207"/>
        <end position="227"/>
    </location>
</feature>
<evidence type="ECO:0000259" key="5">
    <source>
        <dbReference type="PROSITE" id="PS50043"/>
    </source>
</evidence>
<keyword evidence="7" id="KW-1185">Reference proteome</keyword>
<evidence type="ECO:0000313" key="6">
    <source>
        <dbReference type="EMBL" id="GAA1940812.1"/>
    </source>
</evidence>
<dbReference type="PROSITE" id="PS00622">
    <property type="entry name" value="HTH_LUXR_1"/>
    <property type="match status" value="1"/>
</dbReference>
<dbReference type="EMBL" id="BAAAOF010000009">
    <property type="protein sequence ID" value="GAA1940812.1"/>
    <property type="molecule type" value="Genomic_DNA"/>
</dbReference>
<feature type="domain" description="HTH luxR-type" evidence="5">
    <location>
        <begin position="667"/>
        <end position="732"/>
    </location>
</feature>
<dbReference type="Pfam" id="PF00196">
    <property type="entry name" value="GerE"/>
    <property type="match status" value="1"/>
</dbReference>
<evidence type="ECO:0000256" key="4">
    <source>
        <dbReference type="SAM" id="MobiDB-lite"/>
    </source>
</evidence>
<reference evidence="7" key="1">
    <citation type="journal article" date="2019" name="Int. J. Syst. Evol. Microbiol.">
        <title>The Global Catalogue of Microorganisms (GCM) 10K type strain sequencing project: providing services to taxonomists for standard genome sequencing and annotation.</title>
        <authorList>
            <consortium name="The Broad Institute Genomics Platform"/>
            <consortium name="The Broad Institute Genome Sequencing Center for Infectious Disease"/>
            <person name="Wu L."/>
            <person name="Ma J."/>
        </authorList>
    </citation>
    <scope>NUCLEOTIDE SEQUENCE [LARGE SCALE GENOMIC DNA]</scope>
    <source>
        <strain evidence="7">JCM 14900</strain>
    </source>
</reference>
<dbReference type="PRINTS" id="PR00038">
    <property type="entry name" value="HTHLUXR"/>
</dbReference>
<dbReference type="SMART" id="SM00421">
    <property type="entry name" value="HTH_LUXR"/>
    <property type="match status" value="1"/>
</dbReference>
<dbReference type="InterPro" id="IPR016032">
    <property type="entry name" value="Sig_transdc_resp-reg_C-effctor"/>
</dbReference>
<keyword evidence="3" id="KW-0804">Transcription</keyword>
<evidence type="ECO:0000256" key="3">
    <source>
        <dbReference type="ARBA" id="ARBA00023163"/>
    </source>
</evidence>
<dbReference type="PANTHER" id="PTHR44688:SF16">
    <property type="entry name" value="DNA-BINDING TRANSCRIPTIONAL ACTIVATOR DEVR_DOSR"/>
    <property type="match status" value="1"/>
</dbReference>
<protein>
    <recommendedName>
        <fullName evidence="5">HTH luxR-type domain-containing protein</fullName>
    </recommendedName>
</protein>
<dbReference type="PROSITE" id="PS50043">
    <property type="entry name" value="HTH_LUXR_2"/>
    <property type="match status" value="1"/>
</dbReference>
<dbReference type="PANTHER" id="PTHR44688">
    <property type="entry name" value="DNA-BINDING TRANSCRIPTIONAL ACTIVATOR DEVR_DOSR"/>
    <property type="match status" value="1"/>
</dbReference>
<keyword evidence="1" id="KW-0805">Transcription regulation</keyword>
<evidence type="ECO:0000256" key="2">
    <source>
        <dbReference type="ARBA" id="ARBA00023125"/>
    </source>
</evidence>
<sequence length="755" mass="81039">MPVAPDPPARLLWEGGDMSRDLLERSPHRPSDELLTKVSLALETTSSIAVALKHDVRSAGADEMLQAEVSRMAAVMGLPVLTAIGTRDERDVRFAALHQLLLPTLGSLAQRRRGTPLDVAIGLAEGRAPRVGEIAEEVQSHLGGWTDGRVVVYIEDAQWIDRASAEILRALAAAGVVTVVAVVGDDHPDDAWRASTPIAELTEVRVTGRDSPLGRSTQRQPDGSGLSERLEALVQEARSTESSRERFHLLATTAFVQAKLVGAVSDAQRTLGEARRTGHDVGASLRASAAEALVIAEMGADAVAGFDRLSSAVEDAVQRRPGGSEGLADALTVLRRLADWTGDPNHRSMLARLMASAQQPYPVESDRPLLRPRAGSTDDELIADGRGLAESARHAQRLGATRLAAEARGEAALEMIAAGRWDDAAAVVREVSEVREPEIPHLTRGPLDVAAAVLAAARGKDEEAERFAALLSREGAARRAFGVADLAAIPRALTAAGRGHWEETYRQLAPHGPSSLLDVSGDVFPVAVLDFALAAIHTGRADIAVSTLDNQAMGQFEVRSPRHRMIADACRGLAESGPEGIARMQRALMYRDVQLWPFDHARVQLALAQLLRRNAEVLRARELLLAARGVFVRLDAAPWTERCDEELDAARGSAGRTDYMLTPSTQAWTSGEALTRRELAVVELAASGMSTREIASRLLLSERTVNGHLYRAYPKLGVGRRSDLEGALRRLKAGHDGEGREADARHTGTVLTTAG</sequence>
<keyword evidence="2" id="KW-0238">DNA-binding</keyword>
<evidence type="ECO:0000256" key="1">
    <source>
        <dbReference type="ARBA" id="ARBA00023015"/>
    </source>
</evidence>
<name>A0ABP5BDB2_9MICO</name>
<gene>
    <name evidence="6" type="ORF">GCM10009775_35840</name>
</gene>
<dbReference type="InterPro" id="IPR000792">
    <property type="entry name" value="Tscrpt_reg_LuxR_C"/>
</dbReference>
<dbReference type="Proteomes" id="UP001501343">
    <property type="component" value="Unassembled WGS sequence"/>
</dbReference>
<organism evidence="6 7">
    <name type="scientific">Microbacterium aoyamense</name>
    <dbReference type="NCBI Taxonomy" id="344166"/>
    <lineage>
        <taxon>Bacteria</taxon>
        <taxon>Bacillati</taxon>
        <taxon>Actinomycetota</taxon>
        <taxon>Actinomycetes</taxon>
        <taxon>Micrococcales</taxon>
        <taxon>Microbacteriaceae</taxon>
        <taxon>Microbacterium</taxon>
    </lineage>
</organism>
<dbReference type="CDD" id="cd06170">
    <property type="entry name" value="LuxR_C_like"/>
    <property type="match status" value="1"/>
</dbReference>